<evidence type="ECO:0000256" key="1">
    <source>
        <dbReference type="SAM" id="MobiDB-lite"/>
    </source>
</evidence>
<feature type="region of interest" description="Disordered" evidence="1">
    <location>
        <begin position="1"/>
        <end position="29"/>
    </location>
</feature>
<keyword evidence="3" id="KW-1185">Reference proteome</keyword>
<feature type="compositionally biased region" description="Low complexity" evidence="1">
    <location>
        <begin position="73"/>
        <end position="83"/>
    </location>
</feature>
<dbReference type="Proteomes" id="UP000314294">
    <property type="component" value="Unassembled WGS sequence"/>
</dbReference>
<organism evidence="2 3">
    <name type="scientific">Liparis tanakae</name>
    <name type="common">Tanaka's snailfish</name>
    <dbReference type="NCBI Taxonomy" id="230148"/>
    <lineage>
        <taxon>Eukaryota</taxon>
        <taxon>Metazoa</taxon>
        <taxon>Chordata</taxon>
        <taxon>Craniata</taxon>
        <taxon>Vertebrata</taxon>
        <taxon>Euteleostomi</taxon>
        <taxon>Actinopterygii</taxon>
        <taxon>Neopterygii</taxon>
        <taxon>Teleostei</taxon>
        <taxon>Neoteleostei</taxon>
        <taxon>Acanthomorphata</taxon>
        <taxon>Eupercaria</taxon>
        <taxon>Perciformes</taxon>
        <taxon>Cottioidei</taxon>
        <taxon>Cottales</taxon>
        <taxon>Liparidae</taxon>
        <taxon>Liparis</taxon>
    </lineage>
</organism>
<evidence type="ECO:0000313" key="2">
    <source>
        <dbReference type="EMBL" id="TNN31429.1"/>
    </source>
</evidence>
<sequence length="130" mass="13668">MSVHGGARRLAAQEQRGGGALDQTNLTNTHMRSGAALKINVEEPPCCRNRLRATSAWLRWSDDPQGAPPPAAPRLLQSPASCSAPPPAEPRLLQSPASCSAPPPAEPRLLQSCGLTSVSFHVMGDAALTR</sequence>
<feature type="region of interest" description="Disordered" evidence="1">
    <location>
        <begin position="60"/>
        <end position="106"/>
    </location>
</feature>
<name>A0A4Z2ERL2_9TELE</name>
<evidence type="ECO:0000313" key="3">
    <source>
        <dbReference type="Proteomes" id="UP000314294"/>
    </source>
</evidence>
<gene>
    <name evidence="2" type="ORF">EYF80_058416</name>
</gene>
<accession>A0A4Z2ERL2</accession>
<dbReference type="EMBL" id="SRLO01003480">
    <property type="protein sequence ID" value="TNN31429.1"/>
    <property type="molecule type" value="Genomic_DNA"/>
</dbReference>
<dbReference type="AlphaFoldDB" id="A0A4Z2ERL2"/>
<comment type="caution">
    <text evidence="2">The sequence shown here is derived from an EMBL/GenBank/DDBJ whole genome shotgun (WGS) entry which is preliminary data.</text>
</comment>
<protein>
    <submittedName>
        <fullName evidence="2">Uncharacterized protein</fullName>
    </submittedName>
</protein>
<reference evidence="2 3" key="1">
    <citation type="submission" date="2019-03" db="EMBL/GenBank/DDBJ databases">
        <title>First draft genome of Liparis tanakae, snailfish: a comprehensive survey of snailfish specific genes.</title>
        <authorList>
            <person name="Kim W."/>
            <person name="Song I."/>
            <person name="Jeong J.-H."/>
            <person name="Kim D."/>
            <person name="Kim S."/>
            <person name="Ryu S."/>
            <person name="Song J.Y."/>
            <person name="Lee S.K."/>
        </authorList>
    </citation>
    <scope>NUCLEOTIDE SEQUENCE [LARGE SCALE GENOMIC DNA]</scope>
    <source>
        <tissue evidence="2">Muscle</tissue>
    </source>
</reference>
<proteinExistence type="predicted"/>